<accession>V2XC21</accession>
<dbReference type="Proteomes" id="UP000017559">
    <property type="component" value="Unassembled WGS sequence"/>
</dbReference>
<dbReference type="KEGG" id="mrr:Moror_6745"/>
<evidence type="ECO:0000313" key="1">
    <source>
        <dbReference type="EMBL" id="ESK96728.1"/>
    </source>
</evidence>
<keyword evidence="2" id="KW-1185">Reference proteome</keyword>
<dbReference type="STRING" id="1381753.V2XC21"/>
<proteinExistence type="predicted"/>
<sequence>MRACFPLYLSYSSRLYSTSNSPFHSFKSSRFVQLLSSDEGPNHSVYSLIDYIDKSNGLGPLLAKRLPSARAHIERERILEGLGQSNLTRDAVRYWQPLLRVDNIERAVLNFSRLGYLTEPTEPPSHLLEYGLPNVQDKLLITNSKRTPIPAWVLLYLVAYKVRIPPHAAGPMMDLVMANFSHVQKDLQPGLLILSVLNLAKFNAILPMHVLTSEFLQLDFGVGDKGFRTAGRHFNLLLQAMKRNPVRSVGSAGPLVTLLKAMSSRRISLWEESCDELIKDRFVIVELTKWLRERAVRQGFVPSREHLFEHAKLFAGQHPAVENEEQYLVTLKELETEGQVAAMEVGDAKEVGFFSGSENLDRERFSAIWFLRSLTRKVAPIKAASQWDRIRWRKRGIRTQYKRCGHRTRFCRRRSYSRLFLGSIASKAYRRSSKRGSKRRYQSPIRGLQLHWLTAFREAAKAVDKVAAQSLVALFEWAIPSQTSRQRASSHFRVKPTLRLYTQLIRGLLVRGERNSQENGEINSINSPYLLAEQYFTRAKAMGYAFDVHFVAAGLETLTRVGKVNKAFGLLNECCLVVPLKPNPHRQMYPNGSSIHPTSITHPETTALTLPLSGTNPYGSTFYTIPHRSKPTQRLKQRLFPRIDLNPVAMNDFMVTMIRMGRNDGVWWLFKNSVALYGTQPDSMTIRLLIQAARKSWTNMRSAGLAGVARSGGWRLWPIRKEPVLKVEQNTKDGALLELEHLVGIPTARTPNPYNPANPIPARLVFQVFWDCVVSQEILHPGKEKTLVDIRAPANLRPPQFESEGFLDSVAVPLPTLPPHREPLTLRRLLKQHDMSPDQLYDNGRPRYPQVLLQDDHFRDYILFLAVVPREGSGDSPISQLPLVLAWQRHLNITPSRDTLAAALVLFIEYGGGGLPLVDEIKKFARGTKQEEETGLAQGWGGEKNDYVRFVRWMERWVDEITATWDSQEAVQEGASQRGLMPDAALLTKWRGIITTIRGGKDG</sequence>
<dbReference type="OrthoDB" id="185373at2759"/>
<dbReference type="HOGENOM" id="CLU_017664_0_0_1"/>
<organism evidence="1 2">
    <name type="scientific">Moniliophthora roreri (strain MCA 2997)</name>
    <name type="common">Cocoa frosty pod rot fungus</name>
    <name type="synonym">Crinipellis roreri</name>
    <dbReference type="NCBI Taxonomy" id="1381753"/>
    <lineage>
        <taxon>Eukaryota</taxon>
        <taxon>Fungi</taxon>
        <taxon>Dikarya</taxon>
        <taxon>Basidiomycota</taxon>
        <taxon>Agaricomycotina</taxon>
        <taxon>Agaricomycetes</taxon>
        <taxon>Agaricomycetidae</taxon>
        <taxon>Agaricales</taxon>
        <taxon>Marasmiineae</taxon>
        <taxon>Marasmiaceae</taxon>
        <taxon>Moniliophthora</taxon>
    </lineage>
</organism>
<comment type="caution">
    <text evidence="1">The sequence shown here is derived from an EMBL/GenBank/DDBJ whole genome shotgun (WGS) entry which is preliminary data.</text>
</comment>
<dbReference type="EMBL" id="AWSO01000043">
    <property type="protein sequence ID" value="ESK96728.1"/>
    <property type="molecule type" value="Genomic_DNA"/>
</dbReference>
<reference evidence="1 2" key="1">
    <citation type="journal article" date="2014" name="BMC Genomics">
        <title>Genome and secretome analysis of the hemibiotrophic fungal pathogen, Moniliophthora roreri, which causes frosty pod rot disease of cacao: mechanisms of the biotrophic and necrotrophic phases.</title>
        <authorList>
            <person name="Meinhardt L.W."/>
            <person name="Costa G.G.L."/>
            <person name="Thomazella D.P.T."/>
            <person name="Teixeira P.J.P.L."/>
            <person name="Carazzolle M.F."/>
            <person name="Schuster S.C."/>
            <person name="Carlson J.E."/>
            <person name="Guiltinan M.J."/>
            <person name="Mieczkowski P."/>
            <person name="Farmer A."/>
            <person name="Ramaraj T."/>
            <person name="Crozier J."/>
            <person name="Davis R.E."/>
            <person name="Shao J."/>
            <person name="Melnick R.L."/>
            <person name="Pereira G.A.G."/>
            <person name="Bailey B.A."/>
        </authorList>
    </citation>
    <scope>NUCLEOTIDE SEQUENCE [LARGE SCALE GENOMIC DNA]</scope>
    <source>
        <strain evidence="1 2">MCA 2997</strain>
    </source>
</reference>
<gene>
    <name evidence="1" type="ORF">Moror_6745</name>
</gene>
<evidence type="ECO:0000313" key="2">
    <source>
        <dbReference type="Proteomes" id="UP000017559"/>
    </source>
</evidence>
<protein>
    <submittedName>
        <fullName evidence="1">Uncharacterized protein</fullName>
    </submittedName>
</protein>
<name>V2XC21_MONRO</name>
<dbReference type="AlphaFoldDB" id="V2XC21"/>